<name>A0A1A0RFG4_MYCPR</name>
<dbReference type="Proteomes" id="UP000093902">
    <property type="component" value="Unassembled WGS sequence"/>
</dbReference>
<sequence length="185" mass="20138">MVVAVIAALGALLLIVKMSKSGNSAVSDEQRAANPTTAEWPTDFKIVCKDGSVSNAASYAEPYKYVGFFQGIQDGSWYEVADQRSEKLAEINVVACLSRKTDTEVKSGQCESSAWDKPVTIDHYSVQYEIEVREARTGRFIKSLGTVDGPAGECPSVSFFDWVPDKLYGEPDGAEVEAKMMEFAG</sequence>
<accession>A0A1A0RFG4</accession>
<gene>
    <name evidence="1" type="ORF">A5792_01705</name>
</gene>
<dbReference type="AlphaFoldDB" id="A0A1A0RFG4"/>
<evidence type="ECO:0000313" key="2">
    <source>
        <dbReference type="Proteomes" id="UP000093902"/>
    </source>
</evidence>
<organism evidence="1 2">
    <name type="scientific">Mycolicibacterium peregrinum</name>
    <name type="common">Mycobacterium peregrinum</name>
    <dbReference type="NCBI Taxonomy" id="43304"/>
    <lineage>
        <taxon>Bacteria</taxon>
        <taxon>Bacillati</taxon>
        <taxon>Actinomycetota</taxon>
        <taxon>Actinomycetes</taxon>
        <taxon>Mycobacteriales</taxon>
        <taxon>Mycobacteriaceae</taxon>
        <taxon>Mycolicibacterium</taxon>
    </lineage>
</organism>
<proteinExistence type="predicted"/>
<evidence type="ECO:0000313" key="1">
    <source>
        <dbReference type="EMBL" id="OBB32444.1"/>
    </source>
</evidence>
<dbReference type="EMBL" id="LZSO01000012">
    <property type="protein sequence ID" value="OBB32444.1"/>
    <property type="molecule type" value="Genomic_DNA"/>
</dbReference>
<protein>
    <submittedName>
        <fullName evidence="1">Uncharacterized protein</fullName>
    </submittedName>
</protein>
<reference evidence="2" key="1">
    <citation type="submission" date="2016-06" db="EMBL/GenBank/DDBJ databases">
        <authorList>
            <person name="Sutton G."/>
            <person name="Brinkac L."/>
            <person name="Sanka R."/>
            <person name="Adams M."/>
            <person name="Lau E."/>
            <person name="Mehaffy C."/>
            <person name="Tameris M."/>
            <person name="Hatherill M."/>
            <person name="Hanekom W."/>
            <person name="Mahomed H."/>
            <person name="Mcshane H."/>
        </authorList>
    </citation>
    <scope>NUCLEOTIDE SEQUENCE [LARGE SCALE GENOMIC DNA]</scope>
    <source>
        <strain evidence="2">852002-51209_SCH5440388</strain>
    </source>
</reference>
<comment type="caution">
    <text evidence="1">The sequence shown here is derived from an EMBL/GenBank/DDBJ whole genome shotgun (WGS) entry which is preliminary data.</text>
</comment>